<feature type="transmembrane region" description="Helical" evidence="1">
    <location>
        <begin position="191"/>
        <end position="210"/>
    </location>
</feature>
<accession>A0ABP1RGQ2</accession>
<keyword evidence="1" id="KW-0472">Membrane</keyword>
<evidence type="ECO:0000313" key="2">
    <source>
        <dbReference type="EMBL" id="CAL8127774.1"/>
    </source>
</evidence>
<proteinExistence type="predicted"/>
<dbReference type="EMBL" id="CAXLJM020000072">
    <property type="protein sequence ID" value="CAL8127774.1"/>
    <property type="molecule type" value="Genomic_DNA"/>
</dbReference>
<gene>
    <name evidence="2" type="ORF">ODALV1_LOCUS21964</name>
</gene>
<keyword evidence="1" id="KW-0812">Transmembrane</keyword>
<reference evidence="2 3" key="1">
    <citation type="submission" date="2024-08" db="EMBL/GenBank/DDBJ databases">
        <authorList>
            <person name="Cucini C."/>
            <person name="Frati F."/>
        </authorList>
    </citation>
    <scope>NUCLEOTIDE SEQUENCE [LARGE SCALE GENOMIC DNA]</scope>
</reference>
<feature type="transmembrane region" description="Helical" evidence="1">
    <location>
        <begin position="514"/>
        <end position="536"/>
    </location>
</feature>
<sequence>MNILDHVNLSADPENWKFSLDLSSTILLFVAHALGEVKVGYVYNVSGRVPRYNIRMATLSVATNELSSSNILLSFWERLQSTTRFESEHKDTDADLTCVPMSLSGVAESFDDETCVFRTTYCKLLNCSRDKCCETIYSVISTNIRTTSLIYPYFQILPFFQTCNAFDVQILFPAQSLFETNLTAFLYPFRFHVWLTFLVAITTVSLWFIGYERQSTCRVLFWQHSNILEQGGQLGNVGTRGSTLIGIWMLSLFLLRQFYGSSLYSFMTTKNEPNDYPKDIHEALARSDFDFICSSAFETRLYFLGLTPELPREFISFYLSILSRSYFANPESGKDFETLTQQNASHGKETRVFSRIYNNTYENSRSLFVAIHGAFSQTSYKSIVFNRFVYICEAGCMDGPGFFGQTMLVHKSAKDHSLLTYHEFWFQDEPSFEGFRYAKFLSSFVKSGLYELEVSRYKKMKQVERLKRLEGLKKKGWSNGSLFSYAFLDALAKDRAEIENVEEPMKIVALNGTFIFGGMLLIVAFLSFLIELRIFYSIFSALQRLWSRISLFTVLNRQRLVVSFNWICNVALATKCCRDNW</sequence>
<evidence type="ECO:0000313" key="3">
    <source>
        <dbReference type="Proteomes" id="UP001642540"/>
    </source>
</evidence>
<dbReference type="Gene3D" id="1.10.287.70">
    <property type="match status" value="1"/>
</dbReference>
<organism evidence="2 3">
    <name type="scientific">Orchesella dallaii</name>
    <dbReference type="NCBI Taxonomy" id="48710"/>
    <lineage>
        <taxon>Eukaryota</taxon>
        <taxon>Metazoa</taxon>
        <taxon>Ecdysozoa</taxon>
        <taxon>Arthropoda</taxon>
        <taxon>Hexapoda</taxon>
        <taxon>Collembola</taxon>
        <taxon>Entomobryomorpha</taxon>
        <taxon>Entomobryoidea</taxon>
        <taxon>Orchesellidae</taxon>
        <taxon>Orchesellinae</taxon>
        <taxon>Orchesella</taxon>
    </lineage>
</organism>
<keyword evidence="1" id="KW-1133">Transmembrane helix</keyword>
<dbReference type="Proteomes" id="UP001642540">
    <property type="component" value="Unassembled WGS sequence"/>
</dbReference>
<comment type="caution">
    <text evidence="2">The sequence shown here is derived from an EMBL/GenBank/DDBJ whole genome shotgun (WGS) entry which is preliminary data.</text>
</comment>
<protein>
    <submittedName>
        <fullName evidence="2">Uncharacterized protein</fullName>
    </submittedName>
</protein>
<evidence type="ECO:0000256" key="1">
    <source>
        <dbReference type="SAM" id="Phobius"/>
    </source>
</evidence>
<keyword evidence="3" id="KW-1185">Reference proteome</keyword>
<name>A0ABP1RGQ2_9HEXA</name>